<dbReference type="EMBL" id="AQHR01000114">
    <property type="protein sequence ID" value="EON74964.1"/>
    <property type="molecule type" value="Genomic_DNA"/>
</dbReference>
<reference evidence="1 2" key="1">
    <citation type="submission" date="2013-02" db="EMBL/GenBank/DDBJ databases">
        <title>A novel strain isolated from Lonar lake, Maharashtra, India.</title>
        <authorList>
            <person name="Singh A."/>
        </authorList>
    </citation>
    <scope>NUCLEOTIDE SEQUENCE [LARGE SCALE GENOMIC DNA]</scope>
    <source>
        <strain evidence="1 2">AK24</strain>
    </source>
</reference>
<dbReference type="AlphaFoldDB" id="R7ZLQ0"/>
<proteinExistence type="predicted"/>
<evidence type="ECO:0000313" key="1">
    <source>
        <dbReference type="EMBL" id="EON74964.1"/>
    </source>
</evidence>
<sequence>MMAMGNEFDEVLKKQTKHPQVFYKNGYSWENDVWNKNVLKGVIQELSAVQIENNDIDVNLNDFIDKMKVAVNADGYLFKRNSSYFPGKTGYMFCVECAPVDLPHIKESDLNSKLVIKGLKKRNVNAFGKRYSIDTLKHCYGHLLADYCCQLIAHYLRKRHSLTTISNNILYRIAINKFFQLCFENGQVYEYYENQFKKNEA</sequence>
<accession>R7ZLQ0</accession>
<organism evidence="1 2">
    <name type="scientific">Lunatimonas lonarensis</name>
    <dbReference type="NCBI Taxonomy" id="1232681"/>
    <lineage>
        <taxon>Bacteria</taxon>
        <taxon>Pseudomonadati</taxon>
        <taxon>Bacteroidota</taxon>
        <taxon>Cytophagia</taxon>
        <taxon>Cytophagales</taxon>
        <taxon>Cyclobacteriaceae</taxon>
    </lineage>
</organism>
<name>R7ZLQ0_9BACT</name>
<dbReference type="Proteomes" id="UP000013909">
    <property type="component" value="Unassembled WGS sequence"/>
</dbReference>
<evidence type="ECO:0000313" key="2">
    <source>
        <dbReference type="Proteomes" id="UP000013909"/>
    </source>
</evidence>
<keyword evidence="2" id="KW-1185">Reference proteome</keyword>
<gene>
    <name evidence="1" type="ORF">ADIS_4658</name>
</gene>
<protein>
    <submittedName>
        <fullName evidence="1">Uncharacterized protein</fullName>
    </submittedName>
</protein>
<comment type="caution">
    <text evidence="1">The sequence shown here is derived from an EMBL/GenBank/DDBJ whole genome shotgun (WGS) entry which is preliminary data.</text>
</comment>